<evidence type="ECO:0000313" key="3">
    <source>
        <dbReference type="Proteomes" id="UP000276834"/>
    </source>
</evidence>
<protein>
    <submittedName>
        <fullName evidence="2">Uncharacterized protein</fullName>
    </submittedName>
</protein>
<dbReference type="EMBL" id="QUSF01000069">
    <property type="protein sequence ID" value="RLV96713.1"/>
    <property type="molecule type" value="Genomic_DNA"/>
</dbReference>
<sequence length="176" mass="19432">MDLLGIDQEEGKEDNKDLKGLLASVYKVPIEHLLFSLAPYLDLILLAGILNGLKDSPGAAAAHFQPSHMAPHWELQSTKKEDLQLLFGRDARHPEEVGKKLKYVNTDATYTSATSTSSLRSSHPCLVPIRKRSTHNCGVHCVTGRERATERKCISKSQLSTKQEGNIQDQSLTEGL</sequence>
<evidence type="ECO:0000313" key="2">
    <source>
        <dbReference type="EMBL" id="RLV96713.1"/>
    </source>
</evidence>
<reference evidence="2 3" key="1">
    <citation type="journal article" date="2018" name="Proc. R. Soc. B">
        <title>A non-coding region near Follistatin controls head colour polymorphism in the Gouldian finch.</title>
        <authorList>
            <person name="Toomey M.B."/>
            <person name="Marques C.I."/>
            <person name="Andrade P."/>
            <person name="Araujo P.M."/>
            <person name="Sabatino S."/>
            <person name="Gazda M.A."/>
            <person name="Afonso S."/>
            <person name="Lopes R.J."/>
            <person name="Corbo J.C."/>
            <person name="Carneiro M."/>
        </authorList>
    </citation>
    <scope>NUCLEOTIDE SEQUENCE [LARGE SCALE GENOMIC DNA]</scope>
    <source>
        <strain evidence="2">Red01</strain>
        <tissue evidence="2">Muscle</tissue>
    </source>
</reference>
<gene>
    <name evidence="2" type="ORF">DV515_00012561</name>
</gene>
<keyword evidence="3" id="KW-1185">Reference proteome</keyword>
<proteinExistence type="predicted"/>
<feature type="region of interest" description="Disordered" evidence="1">
    <location>
        <begin position="156"/>
        <end position="176"/>
    </location>
</feature>
<accession>A0A3L8S4I4</accession>
<dbReference type="AlphaFoldDB" id="A0A3L8S4I4"/>
<evidence type="ECO:0000256" key="1">
    <source>
        <dbReference type="SAM" id="MobiDB-lite"/>
    </source>
</evidence>
<dbReference type="Proteomes" id="UP000276834">
    <property type="component" value="Unassembled WGS sequence"/>
</dbReference>
<comment type="caution">
    <text evidence="2">The sequence shown here is derived from an EMBL/GenBank/DDBJ whole genome shotgun (WGS) entry which is preliminary data.</text>
</comment>
<name>A0A3L8S4I4_CHLGU</name>
<organism evidence="2 3">
    <name type="scientific">Chloebia gouldiae</name>
    <name type="common">Gouldian finch</name>
    <name type="synonym">Erythrura gouldiae</name>
    <dbReference type="NCBI Taxonomy" id="44316"/>
    <lineage>
        <taxon>Eukaryota</taxon>
        <taxon>Metazoa</taxon>
        <taxon>Chordata</taxon>
        <taxon>Craniata</taxon>
        <taxon>Vertebrata</taxon>
        <taxon>Euteleostomi</taxon>
        <taxon>Archelosauria</taxon>
        <taxon>Archosauria</taxon>
        <taxon>Dinosauria</taxon>
        <taxon>Saurischia</taxon>
        <taxon>Theropoda</taxon>
        <taxon>Coelurosauria</taxon>
        <taxon>Aves</taxon>
        <taxon>Neognathae</taxon>
        <taxon>Neoaves</taxon>
        <taxon>Telluraves</taxon>
        <taxon>Australaves</taxon>
        <taxon>Passeriformes</taxon>
        <taxon>Passeroidea</taxon>
        <taxon>Passeridae</taxon>
        <taxon>Chloebia</taxon>
    </lineage>
</organism>